<keyword evidence="13" id="KW-1185">Reference proteome</keyword>
<evidence type="ECO:0000313" key="12">
    <source>
        <dbReference type="EMBL" id="POA98130.1"/>
    </source>
</evidence>
<sequence>MLEHGGGLLRAAAEYGIPPGDWLDLSTGVNPNGWPVPPLSPDSWLRLPQNHDGLEAAAAEYYGCGQLLAVAGSQPAIQLLPRLRAPCRVGMLALCYAEHPYHWQKRGHNVERFAPDALAAGVEQLDVVQLCNPNNPTGDRFDPLLLENWRQCLAARGGWLVVDEAFIDTSPEYSMLPHIGKPGLIVLRSVGKFFGLAGARAGFVFAWQELLRALAEELGPWNMAGPTREAVKLALRDAEWQHAMRGKLQRDCARLKRCLERHGLAPAGGCELFQWVPGDSGLSIHRYLAGRGILTRYFESPASLRFGLPKDDSDWIRLEQALADWGLQ</sequence>
<dbReference type="InterPro" id="IPR015422">
    <property type="entry name" value="PyrdxlP-dep_Trfase_small"/>
</dbReference>
<dbReference type="Pfam" id="PF00155">
    <property type="entry name" value="Aminotran_1_2"/>
    <property type="match status" value="1"/>
</dbReference>
<name>A0A2K4MM54_9NEIS</name>
<dbReference type="GO" id="GO:0009236">
    <property type="term" value="P:cobalamin biosynthetic process"/>
    <property type="evidence" value="ECO:0007669"/>
    <property type="project" value="UniProtKB-UniPathway"/>
</dbReference>
<dbReference type="CDD" id="cd00609">
    <property type="entry name" value="AAT_like"/>
    <property type="match status" value="1"/>
</dbReference>
<dbReference type="EMBL" id="PPTF01000064">
    <property type="protein sequence ID" value="POA98130.1"/>
    <property type="molecule type" value="Genomic_DNA"/>
</dbReference>
<dbReference type="Gene3D" id="3.90.1150.10">
    <property type="entry name" value="Aspartate Aminotransferase, domain 1"/>
    <property type="match status" value="1"/>
</dbReference>
<dbReference type="PANTHER" id="PTHR42885:SF1">
    <property type="entry name" value="THREONINE-PHOSPHATE DECARBOXYLASE"/>
    <property type="match status" value="1"/>
</dbReference>
<gene>
    <name evidence="12" type="ORF">C2134_13505</name>
</gene>
<evidence type="ECO:0000256" key="9">
    <source>
        <dbReference type="ARBA" id="ARBA00029996"/>
    </source>
</evidence>
<evidence type="ECO:0000313" key="13">
    <source>
        <dbReference type="Proteomes" id="UP000236416"/>
    </source>
</evidence>
<accession>A0A2K4MM54</accession>
<protein>
    <recommendedName>
        <fullName evidence="5">Putative 8-amino-7-oxononanoate synthase</fullName>
        <ecNumber evidence="4">4.1.1.81</ecNumber>
    </recommendedName>
    <alternativeName>
        <fullName evidence="9">L-threonine-O-3-phosphate decarboxylase</fullName>
    </alternativeName>
</protein>
<keyword evidence="6" id="KW-0169">Cobalamin biosynthesis</keyword>
<evidence type="ECO:0000256" key="6">
    <source>
        <dbReference type="ARBA" id="ARBA00022573"/>
    </source>
</evidence>
<dbReference type="Proteomes" id="UP000236416">
    <property type="component" value="Unassembled WGS sequence"/>
</dbReference>
<organism evidence="12 13">
    <name type="scientific">Chromobacterium sinusclupearum</name>
    <dbReference type="NCBI Taxonomy" id="2077146"/>
    <lineage>
        <taxon>Bacteria</taxon>
        <taxon>Pseudomonadati</taxon>
        <taxon>Pseudomonadota</taxon>
        <taxon>Betaproteobacteria</taxon>
        <taxon>Neisseriales</taxon>
        <taxon>Chromobacteriaceae</taxon>
        <taxon>Chromobacterium</taxon>
    </lineage>
</organism>
<dbReference type="AlphaFoldDB" id="A0A2K4MM54"/>
<comment type="caution">
    <text evidence="12">The sequence shown here is derived from an EMBL/GenBank/DDBJ whole genome shotgun (WGS) entry which is preliminary data.</text>
</comment>
<dbReference type="InterPro" id="IPR015421">
    <property type="entry name" value="PyrdxlP-dep_Trfase_major"/>
</dbReference>
<dbReference type="NCBIfam" id="TIGR01140">
    <property type="entry name" value="L_thr_O3P_dcar"/>
    <property type="match status" value="1"/>
</dbReference>
<dbReference type="SUPFAM" id="SSF53383">
    <property type="entry name" value="PLP-dependent transferases"/>
    <property type="match status" value="1"/>
</dbReference>
<evidence type="ECO:0000256" key="4">
    <source>
        <dbReference type="ARBA" id="ARBA00012285"/>
    </source>
</evidence>
<keyword evidence="7" id="KW-0663">Pyridoxal phosphate</keyword>
<dbReference type="InterPro" id="IPR004839">
    <property type="entry name" value="Aminotransferase_I/II_large"/>
</dbReference>
<dbReference type="PROSITE" id="PS00105">
    <property type="entry name" value="AA_TRANSFER_CLASS_1"/>
    <property type="match status" value="1"/>
</dbReference>
<evidence type="ECO:0000256" key="7">
    <source>
        <dbReference type="ARBA" id="ARBA00022898"/>
    </source>
</evidence>
<keyword evidence="8" id="KW-0456">Lyase</keyword>
<dbReference type="InterPro" id="IPR004838">
    <property type="entry name" value="NHTrfase_class1_PyrdxlP-BS"/>
</dbReference>
<dbReference type="GO" id="GO:0048472">
    <property type="term" value="F:threonine-phosphate decarboxylase activity"/>
    <property type="evidence" value="ECO:0007669"/>
    <property type="project" value="UniProtKB-EC"/>
</dbReference>
<dbReference type="GO" id="GO:0030170">
    <property type="term" value="F:pyridoxal phosphate binding"/>
    <property type="evidence" value="ECO:0007669"/>
    <property type="project" value="InterPro"/>
</dbReference>
<dbReference type="InterPro" id="IPR005860">
    <property type="entry name" value="CobD"/>
</dbReference>
<evidence type="ECO:0000259" key="11">
    <source>
        <dbReference type="Pfam" id="PF00155"/>
    </source>
</evidence>
<evidence type="ECO:0000256" key="1">
    <source>
        <dbReference type="ARBA" id="ARBA00001933"/>
    </source>
</evidence>
<dbReference type="InterPro" id="IPR015424">
    <property type="entry name" value="PyrdxlP-dep_Trfase"/>
</dbReference>
<feature type="domain" description="Aminotransferase class I/classII large" evidence="11">
    <location>
        <begin position="50"/>
        <end position="307"/>
    </location>
</feature>
<dbReference type="EC" id="4.1.1.81" evidence="4"/>
<comment type="pathway">
    <text evidence="3">Cofactor biosynthesis; adenosylcobalamin biosynthesis.</text>
</comment>
<evidence type="ECO:0000256" key="5">
    <source>
        <dbReference type="ARBA" id="ARBA00021531"/>
    </source>
</evidence>
<dbReference type="UniPathway" id="UPA00148"/>
<proteinExistence type="predicted"/>
<evidence type="ECO:0000256" key="3">
    <source>
        <dbReference type="ARBA" id="ARBA00004953"/>
    </source>
</evidence>
<evidence type="ECO:0000256" key="8">
    <source>
        <dbReference type="ARBA" id="ARBA00023239"/>
    </source>
</evidence>
<dbReference type="Gene3D" id="3.40.640.10">
    <property type="entry name" value="Type I PLP-dependent aspartate aminotransferase-like (Major domain)"/>
    <property type="match status" value="1"/>
</dbReference>
<dbReference type="PANTHER" id="PTHR42885">
    <property type="entry name" value="HISTIDINOL-PHOSPHATE AMINOTRANSFERASE-RELATED"/>
    <property type="match status" value="1"/>
</dbReference>
<comment type="cofactor">
    <cofactor evidence="1">
        <name>pyridoxal 5'-phosphate</name>
        <dbReference type="ChEBI" id="CHEBI:597326"/>
    </cofactor>
</comment>
<comment type="function">
    <text evidence="2">Decarboxylates L-threonine-O-3-phosphate to yield (R)-1-amino-2-propanol O-2-phosphate, the precursor for the linkage between the nucleotide loop and the corrin ring in cobalamin.</text>
</comment>
<reference evidence="12 13" key="1">
    <citation type="submission" date="2018-01" db="EMBL/GenBank/DDBJ databases">
        <title>Genomic Sequence of Chromobacterium MWU13-2610 from wild cranberry bogs within the Cape Cod National Seashore.</title>
        <authorList>
            <person name="O'Hara-Hanley K."/>
            <person name="Soby S."/>
            <person name="Harrison A."/>
        </authorList>
    </citation>
    <scope>NUCLEOTIDE SEQUENCE [LARGE SCALE GENOMIC DNA]</scope>
    <source>
        <strain evidence="12 13">MWU13-2610</strain>
    </source>
</reference>
<comment type="catalytic activity">
    <reaction evidence="10">
        <text>O-phospho-L-threonine + H(+) = (R)-1-aminopropan-2-yl phosphate + CO2</text>
        <dbReference type="Rhea" id="RHEA:11492"/>
        <dbReference type="ChEBI" id="CHEBI:15378"/>
        <dbReference type="ChEBI" id="CHEBI:16526"/>
        <dbReference type="ChEBI" id="CHEBI:58563"/>
        <dbReference type="ChEBI" id="CHEBI:58675"/>
        <dbReference type="EC" id="4.1.1.81"/>
    </reaction>
</comment>
<evidence type="ECO:0000256" key="10">
    <source>
        <dbReference type="ARBA" id="ARBA00048531"/>
    </source>
</evidence>
<evidence type="ECO:0000256" key="2">
    <source>
        <dbReference type="ARBA" id="ARBA00003444"/>
    </source>
</evidence>
<dbReference type="RefSeq" id="WP_103320701.1">
    <property type="nucleotide sequence ID" value="NZ_PPTF01000064.1"/>
</dbReference>